<dbReference type="RefSeq" id="WP_253525359.1">
    <property type="nucleotide sequence ID" value="NZ_JAMZEL010000001.1"/>
</dbReference>
<gene>
    <name evidence="1" type="ORF">NCI00_04290</name>
</gene>
<dbReference type="EMBL" id="JAMZEL010000001">
    <property type="protein sequence ID" value="MCP1381627.1"/>
    <property type="molecule type" value="Genomic_DNA"/>
</dbReference>
<sequence length="88" mass="10286">MKMTREQKNLLQLIDELLWKEWDPIGINDMEEARDEYRSYALHILSLKIHGADKVKMASHLFNIETVSMGLGGNYKHCEEIADRILNL</sequence>
<organism evidence="1 2">
    <name type="scientific">Runella salmonicolor</name>
    <dbReference type="NCBI Taxonomy" id="2950278"/>
    <lineage>
        <taxon>Bacteria</taxon>
        <taxon>Pseudomonadati</taxon>
        <taxon>Bacteroidota</taxon>
        <taxon>Cytophagia</taxon>
        <taxon>Cytophagales</taxon>
        <taxon>Spirosomataceae</taxon>
        <taxon>Runella</taxon>
    </lineage>
</organism>
<dbReference type="Proteomes" id="UP001204772">
    <property type="component" value="Unassembled WGS sequence"/>
</dbReference>
<comment type="caution">
    <text evidence="1">The sequence shown here is derived from an EMBL/GenBank/DDBJ whole genome shotgun (WGS) entry which is preliminary data.</text>
</comment>
<name>A0ABT1FIU9_9BACT</name>
<proteinExistence type="predicted"/>
<accession>A0ABT1FIU9</accession>
<reference evidence="1 2" key="1">
    <citation type="submission" date="2022-06" db="EMBL/GenBank/DDBJ databases">
        <title>Runella sp. S5 genome sequencing.</title>
        <authorList>
            <person name="Park S."/>
        </authorList>
    </citation>
    <scope>NUCLEOTIDE SEQUENCE [LARGE SCALE GENOMIC DNA]</scope>
    <source>
        <strain evidence="1 2">S5</strain>
    </source>
</reference>
<keyword evidence="2" id="KW-1185">Reference proteome</keyword>
<evidence type="ECO:0000313" key="1">
    <source>
        <dbReference type="EMBL" id="MCP1381627.1"/>
    </source>
</evidence>
<evidence type="ECO:0000313" key="2">
    <source>
        <dbReference type="Proteomes" id="UP001204772"/>
    </source>
</evidence>
<protein>
    <submittedName>
        <fullName evidence="1">Uncharacterized protein</fullName>
    </submittedName>
</protein>